<accession>A0A9P0L3R6</accession>
<proteinExistence type="predicted"/>
<evidence type="ECO:0000313" key="2">
    <source>
        <dbReference type="Proteomes" id="UP001152888"/>
    </source>
</evidence>
<organism evidence="1 2">
    <name type="scientific">Acanthoscelides obtectus</name>
    <name type="common">Bean weevil</name>
    <name type="synonym">Bruchus obtectus</name>
    <dbReference type="NCBI Taxonomy" id="200917"/>
    <lineage>
        <taxon>Eukaryota</taxon>
        <taxon>Metazoa</taxon>
        <taxon>Ecdysozoa</taxon>
        <taxon>Arthropoda</taxon>
        <taxon>Hexapoda</taxon>
        <taxon>Insecta</taxon>
        <taxon>Pterygota</taxon>
        <taxon>Neoptera</taxon>
        <taxon>Endopterygota</taxon>
        <taxon>Coleoptera</taxon>
        <taxon>Polyphaga</taxon>
        <taxon>Cucujiformia</taxon>
        <taxon>Chrysomeloidea</taxon>
        <taxon>Chrysomelidae</taxon>
        <taxon>Bruchinae</taxon>
        <taxon>Bruchini</taxon>
        <taxon>Acanthoscelides</taxon>
    </lineage>
</organism>
<reference evidence="1" key="1">
    <citation type="submission" date="2022-03" db="EMBL/GenBank/DDBJ databases">
        <authorList>
            <person name="Sayadi A."/>
        </authorList>
    </citation>
    <scope>NUCLEOTIDE SEQUENCE</scope>
</reference>
<protein>
    <submittedName>
        <fullName evidence="1">Uncharacterized protein</fullName>
    </submittedName>
</protein>
<dbReference type="EMBL" id="CAKOFQ010007080">
    <property type="protein sequence ID" value="CAH1990193.1"/>
    <property type="molecule type" value="Genomic_DNA"/>
</dbReference>
<gene>
    <name evidence="1" type="ORF">ACAOBT_LOCUS19499</name>
</gene>
<dbReference type="AlphaFoldDB" id="A0A9P0L3R6"/>
<sequence length="66" mass="7479">MVDNIPEEVKHSRLPKVSISGASPPRNEGIKALIKQISLMDPDVIGSRIFVRYEFYNCLTVIYIDT</sequence>
<keyword evidence="2" id="KW-1185">Reference proteome</keyword>
<dbReference type="Proteomes" id="UP001152888">
    <property type="component" value="Unassembled WGS sequence"/>
</dbReference>
<comment type="caution">
    <text evidence="1">The sequence shown here is derived from an EMBL/GenBank/DDBJ whole genome shotgun (WGS) entry which is preliminary data.</text>
</comment>
<name>A0A9P0L3R6_ACAOB</name>
<evidence type="ECO:0000313" key="1">
    <source>
        <dbReference type="EMBL" id="CAH1990193.1"/>
    </source>
</evidence>